<dbReference type="GO" id="GO:0008113">
    <property type="term" value="F:peptide-methionine (S)-S-oxide reductase activity"/>
    <property type="evidence" value="ECO:0007669"/>
    <property type="project" value="UniProtKB-UniRule"/>
</dbReference>
<evidence type="ECO:0000256" key="3">
    <source>
        <dbReference type="ARBA" id="ARBA00048782"/>
    </source>
</evidence>
<dbReference type="PANTHER" id="PTHR43774:SF1">
    <property type="entry name" value="PEPTIDE METHIONINE SULFOXIDE REDUCTASE MSRA 2"/>
    <property type="match status" value="1"/>
</dbReference>
<proteinExistence type="inferred from homology"/>
<evidence type="ECO:0000313" key="7">
    <source>
        <dbReference type="Proteomes" id="UP000243887"/>
    </source>
</evidence>
<organism evidence="6 7">
    <name type="scientific">Myroides guanonis</name>
    <dbReference type="NCBI Taxonomy" id="1150112"/>
    <lineage>
        <taxon>Bacteria</taxon>
        <taxon>Pseudomonadati</taxon>
        <taxon>Bacteroidota</taxon>
        <taxon>Flavobacteriia</taxon>
        <taxon>Flavobacteriales</taxon>
        <taxon>Flavobacteriaceae</taxon>
        <taxon>Myroides</taxon>
    </lineage>
</organism>
<evidence type="ECO:0000256" key="1">
    <source>
        <dbReference type="ARBA" id="ARBA00023002"/>
    </source>
</evidence>
<comment type="catalytic activity">
    <reaction evidence="2 4">
        <text>L-methionyl-[protein] + [thioredoxin]-disulfide + H2O = L-methionyl-(S)-S-oxide-[protein] + [thioredoxin]-dithiol</text>
        <dbReference type="Rhea" id="RHEA:14217"/>
        <dbReference type="Rhea" id="RHEA-COMP:10698"/>
        <dbReference type="Rhea" id="RHEA-COMP:10700"/>
        <dbReference type="Rhea" id="RHEA-COMP:12313"/>
        <dbReference type="Rhea" id="RHEA-COMP:12315"/>
        <dbReference type="ChEBI" id="CHEBI:15377"/>
        <dbReference type="ChEBI" id="CHEBI:16044"/>
        <dbReference type="ChEBI" id="CHEBI:29950"/>
        <dbReference type="ChEBI" id="CHEBI:44120"/>
        <dbReference type="ChEBI" id="CHEBI:50058"/>
        <dbReference type="EC" id="1.8.4.11"/>
    </reaction>
</comment>
<dbReference type="HAMAP" id="MF_01401">
    <property type="entry name" value="MsrA"/>
    <property type="match status" value="1"/>
</dbReference>
<gene>
    <name evidence="4" type="primary">msrA</name>
    <name evidence="6" type="ORF">SAMN04487893_10125</name>
</gene>
<dbReference type="Pfam" id="PF01625">
    <property type="entry name" value="PMSR"/>
    <property type="match status" value="1"/>
</dbReference>
<evidence type="ECO:0000256" key="4">
    <source>
        <dbReference type="HAMAP-Rule" id="MF_01401"/>
    </source>
</evidence>
<dbReference type="InterPro" id="IPR036509">
    <property type="entry name" value="Met_Sox_Rdtase_MsrA_sf"/>
</dbReference>
<reference evidence="7" key="1">
    <citation type="submission" date="2016-10" db="EMBL/GenBank/DDBJ databases">
        <authorList>
            <person name="Varghese N."/>
            <person name="Submissions S."/>
        </authorList>
    </citation>
    <scope>NUCLEOTIDE SEQUENCE [LARGE SCALE GENOMIC DNA]</scope>
    <source>
        <strain evidence="7">DSM 26542</strain>
    </source>
</reference>
<dbReference type="PANTHER" id="PTHR43774">
    <property type="entry name" value="PEPTIDE METHIONINE SULFOXIDE REDUCTASE"/>
    <property type="match status" value="1"/>
</dbReference>
<protein>
    <recommendedName>
        <fullName evidence="4">Peptide methionine sulfoxide reductase MsrA</fullName>
        <shortName evidence="4">Protein-methionine-S-oxide reductase</shortName>
        <ecNumber evidence="4">1.8.4.11</ecNumber>
    </recommendedName>
    <alternativeName>
        <fullName evidence="4">Peptide-methionine (S)-S-oxide reductase</fullName>
        <shortName evidence="4">Peptide Met(O) reductase</shortName>
    </alternativeName>
</protein>
<dbReference type="Gene3D" id="3.30.1060.10">
    <property type="entry name" value="Peptide methionine sulphoxide reductase MsrA"/>
    <property type="match status" value="1"/>
</dbReference>
<comment type="similarity">
    <text evidence="4">Belongs to the MsrA Met sulfoxide reductase family.</text>
</comment>
<comment type="function">
    <text evidence="4">Has an important function as a repair enzyme for proteins that have been inactivated by oxidation. Catalyzes the reversible oxidation-reduction of methionine sulfoxide in proteins to methionine.</text>
</comment>
<comment type="catalytic activity">
    <reaction evidence="3 4">
        <text>[thioredoxin]-disulfide + L-methionine + H2O = L-methionine (S)-S-oxide + [thioredoxin]-dithiol</text>
        <dbReference type="Rhea" id="RHEA:19993"/>
        <dbReference type="Rhea" id="RHEA-COMP:10698"/>
        <dbReference type="Rhea" id="RHEA-COMP:10700"/>
        <dbReference type="ChEBI" id="CHEBI:15377"/>
        <dbReference type="ChEBI" id="CHEBI:29950"/>
        <dbReference type="ChEBI" id="CHEBI:50058"/>
        <dbReference type="ChEBI" id="CHEBI:57844"/>
        <dbReference type="ChEBI" id="CHEBI:58772"/>
        <dbReference type="EC" id="1.8.4.11"/>
    </reaction>
</comment>
<dbReference type="RefSeq" id="WP_218148696.1">
    <property type="nucleotide sequence ID" value="NZ_FORU01000001.1"/>
</dbReference>
<evidence type="ECO:0000313" key="6">
    <source>
        <dbReference type="EMBL" id="SFI74467.1"/>
    </source>
</evidence>
<dbReference type="SUPFAM" id="SSF55068">
    <property type="entry name" value="Peptide methionine sulfoxide reductase"/>
    <property type="match status" value="1"/>
</dbReference>
<evidence type="ECO:0000256" key="2">
    <source>
        <dbReference type="ARBA" id="ARBA00047806"/>
    </source>
</evidence>
<dbReference type="STRING" id="1150112.SAMN04487893_10125"/>
<dbReference type="NCBIfam" id="TIGR00401">
    <property type="entry name" value="msrA"/>
    <property type="match status" value="1"/>
</dbReference>
<dbReference type="InterPro" id="IPR002569">
    <property type="entry name" value="Met_Sox_Rdtase_MsrA_dom"/>
</dbReference>
<feature type="active site" evidence="4">
    <location>
        <position position="16"/>
    </location>
</feature>
<dbReference type="EC" id="1.8.4.11" evidence="4"/>
<dbReference type="AlphaFoldDB" id="A0A1I3KPV3"/>
<sequence>MNEAMKFKKAIFAGGCFWCTEAIFNQLKGVKEVLPGYMGGIVENPTYEQVCTGTTEHAEVVEITYDEQEISYYALLEIFFATHDPTSLNKQGNDIGTQYRSEIFYVDEKQQEMAEEYINVLTEEKVYRNPIVTQLSPSTKFYIAEDYHKNYFNLNGNQPYCNAVIKPKIEKFQKVYSSKIK</sequence>
<keyword evidence="1 4" id="KW-0560">Oxidoreductase</keyword>
<keyword evidence="7" id="KW-1185">Reference proteome</keyword>
<feature type="domain" description="Peptide methionine sulphoxide reductase MsrA" evidence="5">
    <location>
        <begin position="9"/>
        <end position="162"/>
    </location>
</feature>
<dbReference type="EMBL" id="FORU01000001">
    <property type="protein sequence ID" value="SFI74467.1"/>
    <property type="molecule type" value="Genomic_DNA"/>
</dbReference>
<name>A0A1I3KPV3_9FLAO</name>
<accession>A0A1I3KPV3</accession>
<evidence type="ECO:0000259" key="5">
    <source>
        <dbReference type="Pfam" id="PF01625"/>
    </source>
</evidence>
<dbReference type="GO" id="GO:0033744">
    <property type="term" value="F:L-methionine:thioredoxin-disulfide S-oxidoreductase activity"/>
    <property type="evidence" value="ECO:0007669"/>
    <property type="project" value="RHEA"/>
</dbReference>
<dbReference type="Proteomes" id="UP000243887">
    <property type="component" value="Unassembled WGS sequence"/>
</dbReference>